<feature type="compositionally biased region" description="Basic and acidic residues" evidence="1">
    <location>
        <begin position="458"/>
        <end position="476"/>
    </location>
</feature>
<dbReference type="AlphaFoldDB" id="A0A0G2ECV8"/>
<name>A0A0G2ECV8_PHACM</name>
<feature type="domain" description="WLM" evidence="2">
    <location>
        <begin position="1"/>
        <end position="208"/>
    </location>
</feature>
<dbReference type="PANTHER" id="PTHR46622">
    <property type="entry name" value="DNA-DEPENDENT METALLOPROTEASE WSS1"/>
    <property type="match status" value="1"/>
</dbReference>
<evidence type="ECO:0000313" key="3">
    <source>
        <dbReference type="EMBL" id="KKY20762.1"/>
    </source>
</evidence>
<evidence type="ECO:0000313" key="4">
    <source>
        <dbReference type="Proteomes" id="UP000053317"/>
    </source>
</evidence>
<accession>A0A0G2ECV8</accession>
<feature type="region of interest" description="Disordered" evidence="1">
    <location>
        <begin position="177"/>
        <end position="196"/>
    </location>
</feature>
<protein>
    <submittedName>
        <fullName evidence="3">Putative wlm domain-containing protein</fullName>
    </submittedName>
</protein>
<organism evidence="3 4">
    <name type="scientific">Phaeomoniella chlamydospora</name>
    <name type="common">Phaeoacremonium chlamydosporum</name>
    <dbReference type="NCBI Taxonomy" id="158046"/>
    <lineage>
        <taxon>Eukaryota</taxon>
        <taxon>Fungi</taxon>
        <taxon>Dikarya</taxon>
        <taxon>Ascomycota</taxon>
        <taxon>Pezizomycotina</taxon>
        <taxon>Eurotiomycetes</taxon>
        <taxon>Chaetothyriomycetidae</taxon>
        <taxon>Phaeomoniellales</taxon>
        <taxon>Phaeomoniellaceae</taxon>
        <taxon>Phaeomoniella</taxon>
    </lineage>
</organism>
<feature type="compositionally biased region" description="Polar residues" evidence="1">
    <location>
        <begin position="412"/>
        <end position="437"/>
    </location>
</feature>
<gene>
    <name evidence="3" type="ORF">UCRPC4_g04129</name>
</gene>
<keyword evidence="4" id="KW-1185">Reference proteome</keyword>
<comment type="caution">
    <text evidence="3">The sequence shown here is derived from an EMBL/GenBank/DDBJ whole genome shotgun (WGS) entry which is preliminary data.</text>
</comment>
<proteinExistence type="predicted"/>
<reference evidence="3 4" key="1">
    <citation type="submission" date="2015-05" db="EMBL/GenBank/DDBJ databases">
        <title>Distinctive expansion of gene families associated with plant cell wall degradation and secondary metabolism in the genomes of grapevine trunk pathogens.</title>
        <authorList>
            <person name="Lawrence D.P."/>
            <person name="Travadon R."/>
            <person name="Rolshausen P.E."/>
            <person name="Baumgartner K."/>
        </authorList>
    </citation>
    <scope>NUCLEOTIDE SEQUENCE [LARGE SCALE GENOMIC DNA]</scope>
    <source>
        <strain evidence="3">UCRPC4</strain>
    </source>
</reference>
<dbReference type="EMBL" id="LCWF01000094">
    <property type="protein sequence ID" value="KKY20762.1"/>
    <property type="molecule type" value="Genomic_DNA"/>
</dbReference>
<dbReference type="GO" id="GO:0005634">
    <property type="term" value="C:nucleus"/>
    <property type="evidence" value="ECO:0007669"/>
    <property type="project" value="TreeGrafter"/>
</dbReference>
<dbReference type="Pfam" id="PF08325">
    <property type="entry name" value="WLM"/>
    <property type="match status" value="1"/>
</dbReference>
<dbReference type="InterPro" id="IPR013536">
    <property type="entry name" value="WLM_dom"/>
</dbReference>
<sequence>MKKHHLSVTTLEEHEPNREFIGRNFNNGEIIQLVLKNRGGGWMPFRHVQMVMMHELAHNVQMNHKKLFWVERNKFAADLKELWAKNYTGDGFWGRGRTTDLQTIEANAVMPTDDLAPAALCGGTYRSRRRKRKRGGNTTGGQELTWKEKRDSRIEKKFGKNGVRLGEDDTARMMLEINNKNMGAGRPRVANSKRGRELRAAAALARFNEQPKQEEQERSNPKDEDEETEYESDDDDDDDDLSSRNEDARDTNGQRLLDNMGFRMVKVCEDEEADDTYVKQEMAELEALVAQQLKDKRTHQKKSINPLSNASPATPERNQTTAPKQPNRSLYDIPQHPRSPSPSPTPTSLTPSSKPFDPQSFPLSKSCPMCTLNLPTTLTLTCPSCSHLLHPYSDPNHWVCSRCYPSSSSSSPLPATTTQPQKKNNMPDDMTTTTAARESSPETKYINSGDTQMCGICGERRKDDERRNEKRERYME</sequence>
<feature type="region of interest" description="Disordered" evidence="1">
    <location>
        <begin position="294"/>
        <end position="358"/>
    </location>
</feature>
<dbReference type="InterPro" id="IPR053000">
    <property type="entry name" value="WSS1-like_metalloprotease"/>
</dbReference>
<feature type="region of interest" description="Disordered" evidence="1">
    <location>
        <begin position="405"/>
        <end position="476"/>
    </location>
</feature>
<feature type="compositionally biased region" description="Basic and acidic residues" evidence="1">
    <location>
        <begin position="209"/>
        <end position="222"/>
    </location>
</feature>
<feature type="compositionally biased region" description="Basic and acidic residues" evidence="1">
    <location>
        <begin position="241"/>
        <end position="252"/>
    </location>
</feature>
<evidence type="ECO:0000256" key="1">
    <source>
        <dbReference type="SAM" id="MobiDB-lite"/>
    </source>
</evidence>
<dbReference type="Proteomes" id="UP000053317">
    <property type="component" value="Unassembled WGS sequence"/>
</dbReference>
<feature type="region of interest" description="Disordered" evidence="1">
    <location>
        <begin position="127"/>
        <end position="150"/>
    </location>
</feature>
<feature type="region of interest" description="Disordered" evidence="1">
    <location>
        <begin position="204"/>
        <end position="255"/>
    </location>
</feature>
<evidence type="ECO:0000259" key="2">
    <source>
        <dbReference type="PROSITE" id="PS51397"/>
    </source>
</evidence>
<dbReference type="PROSITE" id="PS51397">
    <property type="entry name" value="WLM"/>
    <property type="match status" value="1"/>
</dbReference>
<dbReference type="OrthoDB" id="447842at2759"/>
<dbReference type="GO" id="GO:0008237">
    <property type="term" value="F:metallopeptidase activity"/>
    <property type="evidence" value="ECO:0007669"/>
    <property type="project" value="TreeGrafter"/>
</dbReference>
<reference evidence="3 4" key="2">
    <citation type="submission" date="2015-05" db="EMBL/GenBank/DDBJ databases">
        <authorList>
            <person name="Morales-Cruz A."/>
            <person name="Amrine K.C."/>
            <person name="Cantu D."/>
        </authorList>
    </citation>
    <scope>NUCLEOTIDE SEQUENCE [LARGE SCALE GENOMIC DNA]</scope>
    <source>
        <strain evidence="3">UCRPC4</strain>
    </source>
</reference>
<feature type="compositionally biased region" description="Polar residues" evidence="1">
    <location>
        <begin position="303"/>
        <end position="328"/>
    </location>
</feature>
<dbReference type="GO" id="GO:0006281">
    <property type="term" value="P:DNA repair"/>
    <property type="evidence" value="ECO:0007669"/>
    <property type="project" value="TreeGrafter"/>
</dbReference>
<dbReference type="PANTHER" id="PTHR46622:SF1">
    <property type="entry name" value="DNA-DEPENDENT METALLOPROTEASE WSS1"/>
    <property type="match status" value="1"/>
</dbReference>
<feature type="compositionally biased region" description="Acidic residues" evidence="1">
    <location>
        <begin position="223"/>
        <end position="240"/>
    </location>
</feature>